<dbReference type="InterPro" id="IPR008258">
    <property type="entry name" value="Transglycosylase_SLT_dom_1"/>
</dbReference>
<feature type="chain" id="PRO_5035259916" evidence="1">
    <location>
        <begin position="24"/>
        <end position="168"/>
    </location>
</feature>
<dbReference type="Proteomes" id="UP000636888">
    <property type="component" value="Unassembled WGS sequence"/>
</dbReference>
<feature type="signal peptide" evidence="1">
    <location>
        <begin position="1"/>
        <end position="23"/>
    </location>
</feature>
<comment type="caution">
    <text evidence="3">The sequence shown here is derived from an EMBL/GenBank/DDBJ whole genome shotgun (WGS) entry which is preliminary data.</text>
</comment>
<dbReference type="CDD" id="cd13400">
    <property type="entry name" value="LT_IagB-like"/>
    <property type="match status" value="1"/>
</dbReference>
<reference evidence="3" key="1">
    <citation type="submission" date="2020-12" db="EMBL/GenBank/DDBJ databases">
        <title>Geomonas sp. Red875, isolated from river sediment.</title>
        <authorList>
            <person name="Xu Z."/>
            <person name="Zhang Z."/>
            <person name="Masuda Y."/>
            <person name="Itoh H."/>
            <person name="Senoo K."/>
        </authorList>
    </citation>
    <scope>NUCLEOTIDE SEQUENCE</scope>
    <source>
        <strain evidence="3">Red875</strain>
    </source>
</reference>
<dbReference type="EMBL" id="JAEMHM010000014">
    <property type="protein sequence ID" value="MBJ6726409.1"/>
    <property type="molecule type" value="Genomic_DNA"/>
</dbReference>
<evidence type="ECO:0000313" key="4">
    <source>
        <dbReference type="Proteomes" id="UP000636888"/>
    </source>
</evidence>
<dbReference type="RefSeq" id="WP_199385325.1">
    <property type="nucleotide sequence ID" value="NZ_JAEMHM010000014.1"/>
</dbReference>
<gene>
    <name evidence="3" type="ORF">JFN93_16990</name>
</gene>
<evidence type="ECO:0000259" key="2">
    <source>
        <dbReference type="Pfam" id="PF01464"/>
    </source>
</evidence>
<dbReference type="AlphaFoldDB" id="A0A8J7ISS7"/>
<dbReference type="Gene3D" id="1.10.530.10">
    <property type="match status" value="1"/>
</dbReference>
<evidence type="ECO:0000313" key="3">
    <source>
        <dbReference type="EMBL" id="MBJ6726409.1"/>
    </source>
</evidence>
<dbReference type="InterPro" id="IPR023346">
    <property type="entry name" value="Lysozyme-like_dom_sf"/>
</dbReference>
<dbReference type="SUPFAM" id="SSF53955">
    <property type="entry name" value="Lysozyme-like"/>
    <property type="match status" value="1"/>
</dbReference>
<evidence type="ECO:0000256" key="1">
    <source>
        <dbReference type="SAM" id="SignalP"/>
    </source>
</evidence>
<keyword evidence="1" id="KW-0732">Signal</keyword>
<keyword evidence="4" id="KW-1185">Reference proteome</keyword>
<protein>
    <submittedName>
        <fullName evidence="3">Lytic transglycosylase domain-containing protein</fullName>
    </submittedName>
</protein>
<name>A0A8J7ISS7_9BACT</name>
<organism evidence="3 4">
    <name type="scientific">Geomesophilobacter sediminis</name>
    <dbReference type="NCBI Taxonomy" id="2798584"/>
    <lineage>
        <taxon>Bacteria</taxon>
        <taxon>Pseudomonadati</taxon>
        <taxon>Thermodesulfobacteriota</taxon>
        <taxon>Desulfuromonadia</taxon>
        <taxon>Geobacterales</taxon>
        <taxon>Geobacteraceae</taxon>
        <taxon>Geomesophilobacter</taxon>
    </lineage>
</organism>
<accession>A0A8J7ISS7</accession>
<proteinExistence type="predicted"/>
<dbReference type="Pfam" id="PF01464">
    <property type="entry name" value="SLT"/>
    <property type="match status" value="1"/>
</dbReference>
<sequence>MIRLSAFILVMLCLAVNTASAHAFCFQEAGELYGISPQLLWSIAKVESNFDPGAVNWNRNGTYDFGLMQINSSWAGRLGKTWSGLGDPCTNVKVGAWILAQCVSDYGYTWQAVGCYNSRTPSKRDRYAARVFRILSEHAGTQPIRQVASAGAVAQDTPWLAVFGRADR</sequence>
<feature type="domain" description="Transglycosylase SLT" evidence="2">
    <location>
        <begin position="25"/>
        <end position="118"/>
    </location>
</feature>